<dbReference type="Proteomes" id="UP000185663">
    <property type="component" value="Chromosome I"/>
</dbReference>
<keyword evidence="2" id="KW-1133">Transmembrane helix</keyword>
<dbReference type="RefSeq" id="WP_157270262.1">
    <property type="nucleotide sequence ID" value="NZ_LT629776.1"/>
</dbReference>
<organism evidence="3 4">
    <name type="scientific">Paraoerskovia marina</name>
    <dbReference type="NCBI Taxonomy" id="545619"/>
    <lineage>
        <taxon>Bacteria</taxon>
        <taxon>Bacillati</taxon>
        <taxon>Actinomycetota</taxon>
        <taxon>Actinomycetes</taxon>
        <taxon>Micrococcales</taxon>
        <taxon>Cellulomonadaceae</taxon>
        <taxon>Paraoerskovia</taxon>
    </lineage>
</organism>
<dbReference type="EMBL" id="LT629776">
    <property type="protein sequence ID" value="SDS00303.1"/>
    <property type="molecule type" value="Genomic_DNA"/>
</dbReference>
<reference evidence="3 4" key="1">
    <citation type="submission" date="2016-10" db="EMBL/GenBank/DDBJ databases">
        <authorList>
            <person name="de Groot N.N."/>
        </authorList>
    </citation>
    <scope>NUCLEOTIDE SEQUENCE [LARGE SCALE GENOMIC DNA]</scope>
    <source>
        <strain evidence="3 4">DSM 22126</strain>
    </source>
</reference>
<name>A0A1H1NN38_9CELL</name>
<feature type="compositionally biased region" description="Low complexity" evidence="1">
    <location>
        <begin position="8"/>
        <end position="18"/>
    </location>
</feature>
<proteinExistence type="predicted"/>
<keyword evidence="2" id="KW-0472">Membrane</keyword>
<evidence type="ECO:0000313" key="3">
    <source>
        <dbReference type="EMBL" id="SDS00303.1"/>
    </source>
</evidence>
<feature type="transmembrane region" description="Helical" evidence="2">
    <location>
        <begin position="54"/>
        <end position="75"/>
    </location>
</feature>
<gene>
    <name evidence="3" type="ORF">SAMN04489860_0575</name>
</gene>
<sequence>MPQSARISASPSTTSPASLVQAPQERAAHPVADGAVTHDAHDFTFSQRLLRHPVALTSAAIVVGLGGGVGLGALVRG</sequence>
<keyword evidence="2" id="KW-0812">Transmembrane</keyword>
<evidence type="ECO:0000256" key="1">
    <source>
        <dbReference type="SAM" id="MobiDB-lite"/>
    </source>
</evidence>
<evidence type="ECO:0000313" key="4">
    <source>
        <dbReference type="Proteomes" id="UP000185663"/>
    </source>
</evidence>
<protein>
    <submittedName>
        <fullName evidence="3">Uncharacterized protein</fullName>
    </submittedName>
</protein>
<keyword evidence="4" id="KW-1185">Reference proteome</keyword>
<dbReference type="AlphaFoldDB" id="A0A1H1NN38"/>
<evidence type="ECO:0000256" key="2">
    <source>
        <dbReference type="SAM" id="Phobius"/>
    </source>
</evidence>
<accession>A0A1H1NN38</accession>
<feature type="region of interest" description="Disordered" evidence="1">
    <location>
        <begin position="1"/>
        <end position="30"/>
    </location>
</feature>